<name>A0A2P6AS08_9GAMM</name>
<organism evidence="5 6">
    <name type="scientific">Amnimonas aquatica</name>
    <dbReference type="NCBI Taxonomy" id="2094561"/>
    <lineage>
        <taxon>Bacteria</taxon>
        <taxon>Pseudomonadati</taxon>
        <taxon>Pseudomonadota</taxon>
        <taxon>Gammaproteobacteria</taxon>
        <taxon>Moraxellales</taxon>
        <taxon>Moraxellaceae</taxon>
        <taxon>Amnimonas</taxon>
    </lineage>
</organism>
<evidence type="ECO:0000256" key="2">
    <source>
        <dbReference type="ARBA" id="ARBA00007067"/>
    </source>
</evidence>
<evidence type="ECO:0000313" key="6">
    <source>
        <dbReference type="Proteomes" id="UP000243900"/>
    </source>
</evidence>
<sequence length="129" mass="13930">MRFALLVTAAPDQEAAFLAWRFADAALAEGHEIVRVFFAGAGVAHGNLLSTPPRDETPLTARWQRLQEEHDIELVVCVAAALRRGVVDDLNARSWELPAANLAVGFLISGLGQLAEAQLEADRLVTFPG</sequence>
<dbReference type="Gene3D" id="3.40.1260.10">
    <property type="entry name" value="DsrEFH-like"/>
    <property type="match status" value="1"/>
</dbReference>
<dbReference type="InterPro" id="IPR017463">
    <property type="entry name" value="Sulphur_relay_TusD/DsrE"/>
</dbReference>
<evidence type="ECO:0000256" key="3">
    <source>
        <dbReference type="ARBA" id="ARBA00022490"/>
    </source>
</evidence>
<dbReference type="AlphaFoldDB" id="A0A2P6AS08"/>
<dbReference type="FunFam" id="3.40.1260.10:FF:000001">
    <property type="entry name" value="Sulfurtransferase TusD"/>
    <property type="match status" value="1"/>
</dbReference>
<dbReference type="InterPro" id="IPR003787">
    <property type="entry name" value="Sulphur_relay_DsrE/F-like"/>
</dbReference>
<dbReference type="GO" id="GO:0097163">
    <property type="term" value="F:sulfur carrier activity"/>
    <property type="evidence" value="ECO:0007669"/>
    <property type="project" value="TreeGrafter"/>
</dbReference>
<dbReference type="PANTHER" id="PTHR34874">
    <property type="entry name" value="PROTEIN YCHN"/>
    <property type="match status" value="1"/>
</dbReference>
<dbReference type="PANTHER" id="PTHR34874:SF3">
    <property type="entry name" value="SULFURTRANSFERASE TUSD"/>
    <property type="match status" value="1"/>
</dbReference>
<dbReference type="GO" id="GO:0016783">
    <property type="term" value="F:sulfurtransferase activity"/>
    <property type="evidence" value="ECO:0007669"/>
    <property type="project" value="InterPro"/>
</dbReference>
<keyword evidence="3" id="KW-0963">Cytoplasm</keyword>
<dbReference type="InterPro" id="IPR027396">
    <property type="entry name" value="DsrEFH-like"/>
</dbReference>
<dbReference type="GO" id="GO:0002143">
    <property type="term" value="P:tRNA wobble position uridine thiolation"/>
    <property type="evidence" value="ECO:0007669"/>
    <property type="project" value="TreeGrafter"/>
</dbReference>
<gene>
    <name evidence="5" type="ORF">C5O18_06615</name>
</gene>
<dbReference type="RefSeq" id="WP_105192566.1">
    <property type="nucleotide sequence ID" value="NZ_PTQZ01000146.1"/>
</dbReference>
<dbReference type="Pfam" id="PF02635">
    <property type="entry name" value="DsrE"/>
    <property type="match status" value="1"/>
</dbReference>
<comment type="caution">
    <text evidence="5">The sequence shown here is derived from an EMBL/GenBank/DDBJ whole genome shotgun (WGS) entry which is preliminary data.</text>
</comment>
<comment type="subcellular location">
    <subcellularLocation>
        <location evidence="1">Cytoplasm</location>
    </subcellularLocation>
</comment>
<dbReference type="SUPFAM" id="SSF75169">
    <property type="entry name" value="DsrEFH-like"/>
    <property type="match status" value="1"/>
</dbReference>
<dbReference type="NCBIfam" id="TIGR03012">
    <property type="entry name" value="sulf_tusD_dsrE"/>
    <property type="match status" value="1"/>
</dbReference>
<comment type="similarity">
    <text evidence="2">Belongs to the DsrE/TusD family.</text>
</comment>
<evidence type="ECO:0000256" key="1">
    <source>
        <dbReference type="ARBA" id="ARBA00004496"/>
    </source>
</evidence>
<protein>
    <submittedName>
        <fullName evidence="5">Sulfurtransferase complex subunit TusD</fullName>
    </submittedName>
</protein>
<keyword evidence="4 5" id="KW-0808">Transferase</keyword>
<dbReference type="Proteomes" id="UP000243900">
    <property type="component" value="Unassembled WGS sequence"/>
</dbReference>
<accession>A0A2P6AS08</accession>
<proteinExistence type="inferred from homology"/>
<evidence type="ECO:0000313" key="5">
    <source>
        <dbReference type="EMBL" id="PQA40073.1"/>
    </source>
</evidence>
<dbReference type="OrthoDB" id="9787483at2"/>
<dbReference type="EMBL" id="PTQZ01000146">
    <property type="protein sequence ID" value="PQA40073.1"/>
    <property type="molecule type" value="Genomic_DNA"/>
</dbReference>
<dbReference type="NCBIfam" id="NF001237">
    <property type="entry name" value="PRK00207.1"/>
    <property type="match status" value="1"/>
</dbReference>
<reference evidence="6" key="1">
    <citation type="submission" date="2018-02" db="EMBL/GenBank/DDBJ databases">
        <title>Genome sequencing of Solimonas sp. HR-BB.</title>
        <authorList>
            <person name="Lee Y."/>
            <person name="Jeon C.O."/>
        </authorList>
    </citation>
    <scope>NUCLEOTIDE SEQUENCE [LARGE SCALE GENOMIC DNA]</scope>
    <source>
        <strain evidence="6">HR-E</strain>
    </source>
</reference>
<keyword evidence="6" id="KW-1185">Reference proteome</keyword>
<dbReference type="GO" id="GO:1990228">
    <property type="term" value="C:sulfurtransferase complex"/>
    <property type="evidence" value="ECO:0007669"/>
    <property type="project" value="TreeGrafter"/>
</dbReference>
<evidence type="ECO:0000256" key="4">
    <source>
        <dbReference type="ARBA" id="ARBA00022679"/>
    </source>
</evidence>